<dbReference type="GO" id="GO:0051607">
    <property type="term" value="P:defense response to virus"/>
    <property type="evidence" value="ECO:0007669"/>
    <property type="project" value="UniProtKB-UniRule"/>
</dbReference>
<dbReference type="InterPro" id="IPR019858">
    <property type="entry name" value="CRISPR-assoc_Cas1_HMARI/TNEAP"/>
</dbReference>
<evidence type="ECO:0000256" key="9">
    <source>
        <dbReference type="HAMAP-Rule" id="MF_01470"/>
    </source>
</evidence>
<gene>
    <name evidence="10" type="primary">cas1b</name>
    <name evidence="9" type="synonym">cas1</name>
    <name evidence="10" type="ORF">HW270_06035</name>
</gene>
<dbReference type="GO" id="GO:0043571">
    <property type="term" value="P:maintenance of CRISPR repeat elements"/>
    <property type="evidence" value="ECO:0007669"/>
    <property type="project" value="UniProtKB-UniRule"/>
</dbReference>
<comment type="caution">
    <text evidence="10">The sequence shown here is derived from an EMBL/GenBank/DDBJ whole genome shotgun (WGS) entry which is preliminary data.</text>
</comment>
<dbReference type="GO" id="GO:0003677">
    <property type="term" value="F:DNA binding"/>
    <property type="evidence" value="ECO:0007669"/>
    <property type="project" value="UniProtKB-KW"/>
</dbReference>
<dbReference type="RefSeq" id="WP_009643621.1">
    <property type="nucleotide sequence ID" value="NZ_JABXYR010000002.1"/>
</dbReference>
<dbReference type="Pfam" id="PF01867">
    <property type="entry name" value="Cas_Cas1"/>
    <property type="match status" value="1"/>
</dbReference>
<feature type="binding site" evidence="9">
    <location>
        <position position="222"/>
    </location>
    <ligand>
        <name>Mn(2+)</name>
        <dbReference type="ChEBI" id="CHEBI:29035"/>
    </ligand>
</feature>
<evidence type="ECO:0000256" key="1">
    <source>
        <dbReference type="ARBA" id="ARBA00022722"/>
    </source>
</evidence>
<dbReference type="NCBIfam" id="TIGR03641">
    <property type="entry name" value="cas1_HMARI"/>
    <property type="match status" value="1"/>
</dbReference>
<dbReference type="InterPro" id="IPR002729">
    <property type="entry name" value="CRISPR-assoc_Cas1"/>
</dbReference>
<dbReference type="InterPro" id="IPR042211">
    <property type="entry name" value="CRISPR-assoc_Cas1_N"/>
</dbReference>
<organism evidence="10 11">
    <name type="scientific">Mogibacterium timidum</name>
    <dbReference type="NCBI Taxonomy" id="35519"/>
    <lineage>
        <taxon>Bacteria</taxon>
        <taxon>Bacillati</taxon>
        <taxon>Bacillota</taxon>
        <taxon>Clostridia</taxon>
        <taxon>Peptostreptococcales</taxon>
        <taxon>Anaerovoracaceae</taxon>
        <taxon>Mogibacterium</taxon>
    </lineage>
</organism>
<dbReference type="EC" id="3.1.-.-" evidence="9"/>
<comment type="function">
    <text evidence="9">CRISPR (clustered regularly interspaced short palindromic repeat), is an adaptive immune system that provides protection against mobile genetic elements (viruses, transposable elements and conjugative plasmids). CRISPR clusters contain spacers, sequences complementary to antecedent mobile elements, and target invading nucleic acids. CRISPR clusters are transcribed and processed into CRISPR RNA (crRNA). Acts as a dsDNA endonuclease. Involved in the integration of spacer DNA into the CRISPR cassette.</text>
</comment>
<keyword evidence="5 9" id="KW-0460">Magnesium</keyword>
<feature type="binding site" evidence="9">
    <location>
        <position position="157"/>
    </location>
    <ligand>
        <name>Mn(2+)</name>
        <dbReference type="ChEBI" id="CHEBI:29035"/>
    </ligand>
</feature>
<sequence>MNRNYYIFKSGTLQRKDNSIRVVTEDKIKKDIPCETVSDLYVFGEINLNTKLLNFLAQKEILLHVFNYYGFYSGSFSPRDKNVSGFLLVKQVGHYSEYEKRLMLAKKFIDAASYNIYRNVRYYNGRGVNLEGVLKEIALLREKLNRTNSIEELMGIEGNIRKKYYESWNDIIKQNVNFTKRIKHPPENMINTLLSFANSLVYTTALAEIYKTQLNPTVSYLHEPGVARFSLSLDIAEIFKPLIAERMIFSLLNKNMISEDDFEKESNYLYLKESARKIIVEEYDKRLQRTIKHKELNRDVSYRYLFRLECYKLIKHLTEEKEYEGFKIWW</sequence>
<dbReference type="Gene3D" id="1.20.120.920">
    <property type="entry name" value="CRISPR-associated endonuclease Cas1, C-terminal domain"/>
    <property type="match status" value="1"/>
</dbReference>
<protein>
    <recommendedName>
        <fullName evidence="9">CRISPR-associated endonuclease Cas1</fullName>
        <ecNumber evidence="9">3.1.-.-</ecNumber>
    </recommendedName>
</protein>
<keyword evidence="1 9" id="KW-0540">Nuclease</keyword>
<keyword evidence="4 9" id="KW-0378">Hydrolase</keyword>
<dbReference type="HAMAP" id="MF_01470">
    <property type="entry name" value="Cas1"/>
    <property type="match status" value="1"/>
</dbReference>
<name>A0A7Y8VS46_9FIRM</name>
<proteinExistence type="inferred from homology"/>
<evidence type="ECO:0000256" key="7">
    <source>
        <dbReference type="ARBA" id="ARBA00023125"/>
    </source>
</evidence>
<dbReference type="PANTHER" id="PTHR43219:SF1">
    <property type="entry name" value="CRISPR-ASSOCIATED ENDONUCLEASE CAS1"/>
    <property type="match status" value="1"/>
</dbReference>
<dbReference type="NCBIfam" id="TIGR00287">
    <property type="entry name" value="cas1"/>
    <property type="match status" value="1"/>
</dbReference>
<evidence type="ECO:0000256" key="3">
    <source>
        <dbReference type="ARBA" id="ARBA00022759"/>
    </source>
</evidence>
<evidence type="ECO:0000256" key="5">
    <source>
        <dbReference type="ARBA" id="ARBA00022842"/>
    </source>
</evidence>
<evidence type="ECO:0000313" key="11">
    <source>
        <dbReference type="Proteomes" id="UP000526307"/>
    </source>
</evidence>
<dbReference type="GO" id="GO:0016787">
    <property type="term" value="F:hydrolase activity"/>
    <property type="evidence" value="ECO:0007669"/>
    <property type="project" value="UniProtKB-KW"/>
</dbReference>
<dbReference type="CDD" id="cd09722">
    <property type="entry name" value="Cas1_I-B"/>
    <property type="match status" value="1"/>
</dbReference>
<comment type="similarity">
    <text evidence="9">Belongs to the CRISPR-associated endonuclease Cas1 family.</text>
</comment>
<keyword evidence="6 9" id="KW-0051">Antiviral defense</keyword>
<dbReference type="EMBL" id="JABXYR010000002">
    <property type="protein sequence ID" value="NWO23621.1"/>
    <property type="molecule type" value="Genomic_DNA"/>
</dbReference>
<evidence type="ECO:0000256" key="6">
    <source>
        <dbReference type="ARBA" id="ARBA00023118"/>
    </source>
</evidence>
<dbReference type="PANTHER" id="PTHR43219">
    <property type="entry name" value="CRISPR-ASSOCIATED ENDONUCLEASE CAS1"/>
    <property type="match status" value="1"/>
</dbReference>
<comment type="cofactor">
    <cofactor evidence="9">
        <name>Mg(2+)</name>
        <dbReference type="ChEBI" id="CHEBI:18420"/>
    </cofactor>
    <cofactor evidence="9">
        <name>Mn(2+)</name>
        <dbReference type="ChEBI" id="CHEBI:29035"/>
    </cofactor>
</comment>
<dbReference type="GO" id="GO:0046872">
    <property type="term" value="F:metal ion binding"/>
    <property type="evidence" value="ECO:0007669"/>
    <property type="project" value="UniProtKB-UniRule"/>
</dbReference>
<keyword evidence="8 9" id="KW-0464">Manganese</keyword>
<evidence type="ECO:0000256" key="4">
    <source>
        <dbReference type="ARBA" id="ARBA00022801"/>
    </source>
</evidence>
<evidence type="ECO:0000256" key="2">
    <source>
        <dbReference type="ARBA" id="ARBA00022723"/>
    </source>
</evidence>
<comment type="subunit">
    <text evidence="9">Homodimer, forms a heterotetramer with a Cas2 homodimer.</text>
</comment>
<dbReference type="Proteomes" id="UP000526307">
    <property type="component" value="Unassembled WGS sequence"/>
</dbReference>
<dbReference type="InterPro" id="IPR042206">
    <property type="entry name" value="CRISPR-assoc_Cas1_C"/>
</dbReference>
<evidence type="ECO:0000313" key="10">
    <source>
        <dbReference type="EMBL" id="NWO23621.1"/>
    </source>
</evidence>
<dbReference type="Gene3D" id="3.100.10.20">
    <property type="entry name" value="CRISPR-associated endonuclease Cas1, N-terminal domain"/>
    <property type="match status" value="1"/>
</dbReference>
<keyword evidence="7 9" id="KW-0238">DNA-binding</keyword>
<reference evidence="10 11" key="1">
    <citation type="submission" date="2020-06" db="EMBL/GenBank/DDBJ databases">
        <title>Mogibacterium timidum strain W9173 genomic sequence.</title>
        <authorList>
            <person name="Wade W.G."/>
            <person name="Johnston C.D."/>
            <person name="Chen T."/>
            <person name="Dewhirst F.E."/>
        </authorList>
    </citation>
    <scope>NUCLEOTIDE SEQUENCE [LARGE SCALE GENOMIC DNA]</scope>
    <source>
        <strain evidence="10 11">W9173</strain>
    </source>
</reference>
<keyword evidence="3 9" id="KW-0255">Endonuclease</keyword>
<keyword evidence="2 9" id="KW-0479">Metal-binding</keyword>
<dbReference type="GO" id="GO:0004520">
    <property type="term" value="F:DNA endonuclease activity"/>
    <property type="evidence" value="ECO:0007669"/>
    <property type="project" value="InterPro"/>
</dbReference>
<keyword evidence="11" id="KW-1185">Reference proteome</keyword>
<feature type="binding site" evidence="9">
    <location>
        <position position="237"/>
    </location>
    <ligand>
        <name>Mn(2+)</name>
        <dbReference type="ChEBI" id="CHEBI:29035"/>
    </ligand>
</feature>
<accession>A0A7Y8VS46</accession>
<evidence type="ECO:0000256" key="8">
    <source>
        <dbReference type="ARBA" id="ARBA00023211"/>
    </source>
</evidence>
<dbReference type="AlphaFoldDB" id="A0A7Y8VS46"/>